<dbReference type="Proteomes" id="UP000177565">
    <property type="component" value="Unassembled WGS sequence"/>
</dbReference>
<organism evidence="1 2">
    <name type="scientific">Candidatus Taylorbacteria bacterium RIFCSPHIGHO2_02_FULL_46_13</name>
    <dbReference type="NCBI Taxonomy" id="1802312"/>
    <lineage>
        <taxon>Bacteria</taxon>
        <taxon>Candidatus Tayloriibacteriota</taxon>
    </lineage>
</organism>
<gene>
    <name evidence="1" type="ORF">A3C06_02770</name>
</gene>
<dbReference type="EMBL" id="MHRQ01000020">
    <property type="protein sequence ID" value="OHA26475.1"/>
    <property type="molecule type" value="Genomic_DNA"/>
</dbReference>
<evidence type="ECO:0008006" key="3">
    <source>
        <dbReference type="Google" id="ProtNLM"/>
    </source>
</evidence>
<sequence length="117" mass="13589">MLEEGNVYTKPGVKKNWVMGHFIDPKTPFHQKDFSLKWTKSKRGDSREQIGTCEAETLDILVYGKHKIDFPNLHKSVTLEKEGDYVYVGRNIAHTWETLEDSLIVTLRWPSVPEKTE</sequence>
<evidence type="ECO:0000313" key="1">
    <source>
        <dbReference type="EMBL" id="OHA26475.1"/>
    </source>
</evidence>
<proteinExistence type="predicted"/>
<accession>A0A1G2MRI8</accession>
<protein>
    <recommendedName>
        <fullName evidence="3">Signal peptidase I</fullName>
    </recommendedName>
</protein>
<dbReference type="STRING" id="1802312.A3C06_02770"/>
<evidence type="ECO:0000313" key="2">
    <source>
        <dbReference type="Proteomes" id="UP000177565"/>
    </source>
</evidence>
<dbReference type="AlphaFoldDB" id="A0A1G2MRI8"/>
<comment type="caution">
    <text evidence="1">The sequence shown here is derived from an EMBL/GenBank/DDBJ whole genome shotgun (WGS) entry which is preliminary data.</text>
</comment>
<reference evidence="1 2" key="1">
    <citation type="journal article" date="2016" name="Nat. Commun.">
        <title>Thousands of microbial genomes shed light on interconnected biogeochemical processes in an aquifer system.</title>
        <authorList>
            <person name="Anantharaman K."/>
            <person name="Brown C.T."/>
            <person name="Hug L.A."/>
            <person name="Sharon I."/>
            <person name="Castelle C.J."/>
            <person name="Probst A.J."/>
            <person name="Thomas B.C."/>
            <person name="Singh A."/>
            <person name="Wilkins M.J."/>
            <person name="Karaoz U."/>
            <person name="Brodie E.L."/>
            <person name="Williams K.H."/>
            <person name="Hubbard S.S."/>
            <person name="Banfield J.F."/>
        </authorList>
    </citation>
    <scope>NUCLEOTIDE SEQUENCE [LARGE SCALE GENOMIC DNA]</scope>
</reference>
<name>A0A1G2MRI8_9BACT</name>